<accession>A0A402AII1</accession>
<feature type="domain" description="PRC-barrel" evidence="1">
    <location>
        <begin position="11"/>
        <end position="74"/>
    </location>
</feature>
<dbReference type="SUPFAM" id="SSF50346">
    <property type="entry name" value="PRC-barrel domain"/>
    <property type="match status" value="1"/>
</dbReference>
<gene>
    <name evidence="2" type="ORF">KDK_27220</name>
</gene>
<evidence type="ECO:0000259" key="1">
    <source>
        <dbReference type="Pfam" id="PF05239"/>
    </source>
</evidence>
<protein>
    <recommendedName>
        <fullName evidence="1">PRC-barrel domain-containing protein</fullName>
    </recommendedName>
</protein>
<name>A0A402AII1_9CHLR</name>
<dbReference type="InterPro" id="IPR011033">
    <property type="entry name" value="PRC_barrel-like_sf"/>
</dbReference>
<dbReference type="EMBL" id="BIFS01000001">
    <property type="protein sequence ID" value="GCE18922.1"/>
    <property type="molecule type" value="Genomic_DNA"/>
</dbReference>
<organism evidence="2 3">
    <name type="scientific">Dictyobacter kobayashii</name>
    <dbReference type="NCBI Taxonomy" id="2014872"/>
    <lineage>
        <taxon>Bacteria</taxon>
        <taxon>Bacillati</taxon>
        <taxon>Chloroflexota</taxon>
        <taxon>Ktedonobacteria</taxon>
        <taxon>Ktedonobacterales</taxon>
        <taxon>Dictyobacteraceae</taxon>
        <taxon>Dictyobacter</taxon>
    </lineage>
</organism>
<reference evidence="3" key="1">
    <citation type="submission" date="2018-12" db="EMBL/GenBank/DDBJ databases">
        <title>Tengunoibacter tsumagoiensis gen. nov., sp. nov., Dictyobacter kobayashii sp. nov., D. alpinus sp. nov., and D. joshuensis sp. nov. and description of Dictyobacteraceae fam. nov. within the order Ktedonobacterales isolated from Tengu-no-mugimeshi.</title>
        <authorList>
            <person name="Wang C.M."/>
            <person name="Zheng Y."/>
            <person name="Sakai Y."/>
            <person name="Toyoda A."/>
            <person name="Minakuchi Y."/>
            <person name="Abe K."/>
            <person name="Yokota A."/>
            <person name="Yabe S."/>
        </authorList>
    </citation>
    <scope>NUCLEOTIDE SEQUENCE [LARGE SCALE GENOMIC DNA]</scope>
    <source>
        <strain evidence="3">Uno11</strain>
    </source>
</reference>
<dbReference type="Gene3D" id="2.30.30.240">
    <property type="entry name" value="PRC-barrel domain"/>
    <property type="match status" value="1"/>
</dbReference>
<proteinExistence type="predicted"/>
<dbReference type="InterPro" id="IPR027275">
    <property type="entry name" value="PRC-brl_dom"/>
</dbReference>
<keyword evidence="3" id="KW-1185">Reference proteome</keyword>
<dbReference type="RefSeq" id="WP_126550558.1">
    <property type="nucleotide sequence ID" value="NZ_BIFS01000001.1"/>
</dbReference>
<dbReference type="OrthoDB" id="157898at2"/>
<comment type="caution">
    <text evidence="2">The sequence shown here is derived from an EMBL/GenBank/DDBJ whole genome shotgun (WGS) entry which is preliminary data.</text>
</comment>
<dbReference type="Proteomes" id="UP000287188">
    <property type="component" value="Unassembled WGS sequence"/>
</dbReference>
<dbReference type="Pfam" id="PF05239">
    <property type="entry name" value="PRC"/>
    <property type="match status" value="1"/>
</dbReference>
<evidence type="ECO:0000313" key="2">
    <source>
        <dbReference type="EMBL" id="GCE18922.1"/>
    </source>
</evidence>
<sequence>MDNNQAIRKWSELYKLDVVVPGEGKALGKVEDFFFKEGSNAIYALCVRTRLHGDLSLPVTGIVAIEKDKVTIRNAQMLARALPPLARGQQLLSRKVVGTKDKELGTVKDVVLSVEPPITTRIVGYEMLRGSSSTTFGSDVISHYNDEDNSIRIYDQSAKSLR</sequence>
<evidence type="ECO:0000313" key="3">
    <source>
        <dbReference type="Proteomes" id="UP000287188"/>
    </source>
</evidence>
<dbReference type="AlphaFoldDB" id="A0A402AII1"/>